<evidence type="ECO:0000313" key="3">
    <source>
        <dbReference type="EMBL" id="SDG28863.1"/>
    </source>
</evidence>
<feature type="transmembrane region" description="Helical" evidence="1">
    <location>
        <begin position="125"/>
        <end position="142"/>
    </location>
</feature>
<dbReference type="PANTHER" id="PTHR22911">
    <property type="entry name" value="ACYL-MALONYL CONDENSING ENZYME-RELATED"/>
    <property type="match status" value="1"/>
</dbReference>
<feature type="domain" description="EamA" evidence="2">
    <location>
        <begin position="151"/>
        <end position="281"/>
    </location>
</feature>
<feature type="transmembrane region" description="Helical" evidence="1">
    <location>
        <begin position="210"/>
        <end position="231"/>
    </location>
</feature>
<reference evidence="3 4" key="1">
    <citation type="submission" date="2016-10" db="EMBL/GenBank/DDBJ databases">
        <authorList>
            <person name="de Groot N.N."/>
        </authorList>
    </citation>
    <scope>NUCLEOTIDE SEQUENCE [LARGE SCALE GENOMIC DNA]</scope>
    <source>
        <strain evidence="3 4">DSM 25584</strain>
    </source>
</reference>
<keyword evidence="4" id="KW-1185">Reference proteome</keyword>
<dbReference type="GO" id="GO:0016020">
    <property type="term" value="C:membrane"/>
    <property type="evidence" value="ECO:0007669"/>
    <property type="project" value="InterPro"/>
</dbReference>
<evidence type="ECO:0000313" key="4">
    <source>
        <dbReference type="Proteomes" id="UP000199415"/>
    </source>
</evidence>
<keyword evidence="1" id="KW-1133">Transmembrane helix</keyword>
<dbReference type="RefSeq" id="WP_090020641.1">
    <property type="nucleotide sequence ID" value="NZ_FNCE01000008.1"/>
</dbReference>
<feature type="transmembrane region" description="Helical" evidence="1">
    <location>
        <begin position="98"/>
        <end position="118"/>
    </location>
</feature>
<feature type="transmembrane region" description="Helical" evidence="1">
    <location>
        <begin position="238"/>
        <end position="258"/>
    </location>
</feature>
<feature type="transmembrane region" description="Helical" evidence="1">
    <location>
        <begin position="179"/>
        <end position="198"/>
    </location>
</feature>
<proteinExistence type="predicted"/>
<accession>A0A1G7T0M4</accession>
<protein>
    <submittedName>
        <fullName evidence="3">Permease of the drug/metabolite transporter (DMT) superfamily</fullName>
    </submittedName>
</protein>
<dbReference type="AlphaFoldDB" id="A0A1G7T0M4"/>
<dbReference type="PANTHER" id="PTHR22911:SF103">
    <property type="entry name" value="BLR2811 PROTEIN"/>
    <property type="match status" value="1"/>
</dbReference>
<dbReference type="OrthoDB" id="9812899at2"/>
<feature type="transmembrane region" description="Helical" evidence="1">
    <location>
        <begin position="148"/>
        <end position="170"/>
    </location>
</feature>
<evidence type="ECO:0000256" key="1">
    <source>
        <dbReference type="SAM" id="Phobius"/>
    </source>
</evidence>
<feature type="transmembrane region" description="Helical" evidence="1">
    <location>
        <begin position="264"/>
        <end position="282"/>
    </location>
</feature>
<keyword evidence="1" id="KW-0472">Membrane</keyword>
<feature type="transmembrane region" description="Helical" evidence="1">
    <location>
        <begin position="71"/>
        <end position="92"/>
    </location>
</feature>
<dbReference type="SUPFAM" id="SSF103481">
    <property type="entry name" value="Multidrug resistance efflux transporter EmrE"/>
    <property type="match status" value="2"/>
</dbReference>
<organism evidence="3 4">
    <name type="scientific">Limimonas halophila</name>
    <dbReference type="NCBI Taxonomy" id="1082479"/>
    <lineage>
        <taxon>Bacteria</taxon>
        <taxon>Pseudomonadati</taxon>
        <taxon>Pseudomonadota</taxon>
        <taxon>Alphaproteobacteria</taxon>
        <taxon>Rhodospirillales</taxon>
        <taxon>Rhodovibrionaceae</taxon>
        <taxon>Limimonas</taxon>
    </lineage>
</organism>
<feature type="domain" description="EamA" evidence="2">
    <location>
        <begin position="10"/>
        <end position="142"/>
    </location>
</feature>
<dbReference type="InterPro" id="IPR000620">
    <property type="entry name" value="EamA_dom"/>
</dbReference>
<dbReference type="EMBL" id="FNCE01000008">
    <property type="protein sequence ID" value="SDG28863.1"/>
    <property type="molecule type" value="Genomic_DNA"/>
</dbReference>
<feature type="transmembrane region" description="Helical" evidence="1">
    <location>
        <begin position="41"/>
        <end position="59"/>
    </location>
</feature>
<dbReference type="Gene3D" id="1.10.3730.20">
    <property type="match status" value="1"/>
</dbReference>
<name>A0A1G7T0M4_9PROT</name>
<feature type="transmembrane region" description="Helical" evidence="1">
    <location>
        <begin position="7"/>
        <end position="29"/>
    </location>
</feature>
<keyword evidence="1" id="KW-0812">Transmembrane</keyword>
<dbReference type="Pfam" id="PF00892">
    <property type="entry name" value="EamA"/>
    <property type="match status" value="2"/>
</dbReference>
<sequence length="304" mass="33242">MATAGKNAAFGIFTVSAGVFSLATMDAMAKWLGEFYPVTQLIFFRNLFALPAIFVLAMSTGGIRRLWPERLWLHLLRGILALGAVGFFFFALRTMPLASAWTIAFSGPLMVTALTPVLLGERVGVLRWISVLVGFGGVLIVLQPGSTVFNWTVLLPLGTAFSESLLVLLARRYAESEDAASMVASTVVFPLIITGFAMPEVWVHPAPVHWPAFFTLGTLGGSALIFLTLAYRMVEAPILAPFDYTALIWSVLWGWLIWRDWPDPATWIGAGVIVASGLFILYRETVRRPSGQGPIEHETSPVEP</sequence>
<evidence type="ECO:0000259" key="2">
    <source>
        <dbReference type="Pfam" id="PF00892"/>
    </source>
</evidence>
<dbReference type="Proteomes" id="UP000199415">
    <property type="component" value="Unassembled WGS sequence"/>
</dbReference>
<dbReference type="InterPro" id="IPR037185">
    <property type="entry name" value="EmrE-like"/>
</dbReference>
<gene>
    <name evidence="3" type="ORF">SAMN05216241_10834</name>
</gene>